<dbReference type="Proteomes" id="UP000823863">
    <property type="component" value="Unassembled WGS sequence"/>
</dbReference>
<feature type="binding site" evidence="13">
    <location>
        <position position="279"/>
    </location>
    <ligand>
        <name>substrate</name>
    </ligand>
</feature>
<dbReference type="EMBL" id="DWWB01000017">
    <property type="protein sequence ID" value="HJC65864.1"/>
    <property type="molecule type" value="Genomic_DNA"/>
</dbReference>
<keyword evidence="9 13" id="KW-0012">Acyltransferase</keyword>
<keyword evidence="6 13" id="KW-0808">Transferase</keyword>
<dbReference type="FunFam" id="3.30.2330.10:FF:000001">
    <property type="entry name" value="Arginine biosynthesis bifunctional protein ArgJ, mitochondrial"/>
    <property type="match status" value="1"/>
</dbReference>
<dbReference type="EC" id="2.3.1.1" evidence="13"/>
<dbReference type="NCBIfam" id="TIGR00120">
    <property type="entry name" value="ArgJ"/>
    <property type="match status" value="1"/>
</dbReference>
<dbReference type="Gene3D" id="3.60.70.12">
    <property type="entry name" value="L-amino peptidase D-ALA esterase/amidase"/>
    <property type="match status" value="1"/>
</dbReference>
<dbReference type="SUPFAM" id="SSF56266">
    <property type="entry name" value="DmpA/ArgJ-like"/>
    <property type="match status" value="1"/>
</dbReference>
<evidence type="ECO:0000256" key="1">
    <source>
        <dbReference type="ARBA" id="ARBA00004496"/>
    </source>
</evidence>
<evidence type="ECO:0000256" key="10">
    <source>
        <dbReference type="ARBA" id="ARBA00048372"/>
    </source>
</evidence>
<dbReference type="CDD" id="cd02152">
    <property type="entry name" value="OAT"/>
    <property type="match status" value="1"/>
</dbReference>
<dbReference type="Pfam" id="PF01960">
    <property type="entry name" value="ArgJ"/>
    <property type="match status" value="1"/>
</dbReference>
<feature type="binding site" evidence="13">
    <location>
        <position position="193"/>
    </location>
    <ligand>
        <name>substrate</name>
    </ligand>
</feature>
<evidence type="ECO:0000256" key="6">
    <source>
        <dbReference type="ARBA" id="ARBA00022679"/>
    </source>
</evidence>
<keyword evidence="7 13" id="KW-0068">Autocatalytic cleavage</keyword>
<keyword evidence="8 13" id="KW-0511">Multifunctional enzyme</keyword>
<comment type="pathway">
    <text evidence="13">Amino-acid biosynthesis; L-arginine biosynthesis; L-ornithine and N-acetyl-L-glutamate from L-glutamate and N(2)-acetyl-L-ornithine (cyclic): step 1/1.</text>
</comment>
<proteinExistence type="inferred from homology"/>
<comment type="pathway">
    <text evidence="13">Amino-acid biosynthesis; L-arginine biosynthesis; N(2)-acetyl-L-ornithine from L-glutamate: step 1/4.</text>
</comment>
<comment type="subcellular location">
    <subcellularLocation>
        <location evidence="1 13">Cytoplasm</location>
    </subcellularLocation>
</comment>
<dbReference type="PANTHER" id="PTHR23100">
    <property type="entry name" value="ARGININE BIOSYNTHESIS BIFUNCTIONAL PROTEIN ARGJ"/>
    <property type="match status" value="1"/>
</dbReference>
<comment type="catalytic activity">
    <reaction evidence="10 13">
        <text>L-glutamate + acetyl-CoA = N-acetyl-L-glutamate + CoA + H(+)</text>
        <dbReference type="Rhea" id="RHEA:24292"/>
        <dbReference type="ChEBI" id="CHEBI:15378"/>
        <dbReference type="ChEBI" id="CHEBI:29985"/>
        <dbReference type="ChEBI" id="CHEBI:44337"/>
        <dbReference type="ChEBI" id="CHEBI:57287"/>
        <dbReference type="ChEBI" id="CHEBI:57288"/>
        <dbReference type="EC" id="2.3.1.1"/>
    </reaction>
</comment>
<dbReference type="GO" id="GO:0005737">
    <property type="term" value="C:cytoplasm"/>
    <property type="evidence" value="ECO:0007669"/>
    <property type="project" value="UniProtKB-SubCell"/>
</dbReference>
<gene>
    <name evidence="13 14" type="primary">argJ</name>
    <name evidence="14" type="ORF">H9931_03975</name>
</gene>
<dbReference type="InterPro" id="IPR002813">
    <property type="entry name" value="Arg_biosynth_ArgJ"/>
</dbReference>
<dbReference type="Gene3D" id="3.10.20.340">
    <property type="entry name" value="ArgJ beta chain, C-terminal domain"/>
    <property type="match status" value="1"/>
</dbReference>
<sequence>MEQFQVVSGGVAAAKGFQTASTAAGIKYKDRPDMAMIYSEQDCRLAGTFTTNVVKAAPVLWDKALVEGGKCARAVVINAGIANACTGKEGMDYCKQTAECCGEVLNIPEDSVLVASTGVIGMQLPMDRICSGIRAMAPELAPGLDSGAKAAKAIMTTDTKPKEAAVRLQLGGKTVTIGGMCKGSGMIHPNMCTMLSFITTDAAISQELLQKALRKDVEDTYNMISVDGDTSTNDTVLLLANGAAGNPEICQENEDYEAFCQALHYVNETLAKKIAGDGEGCTALFEVQVKGAATKKEAKILAKSVITSNLTKAAIFGHDANWGRILCAMGYSGVQFDPEKVDLYFESAAGSMQLIENGVALDYSEEEATKILSCPEVKAIADVKMGQETATAWGCDLTFDYVKINADYRS</sequence>
<organism evidence="14 15">
    <name type="scientific">Candidatus Enterocloster excrementigallinarum</name>
    <dbReference type="NCBI Taxonomy" id="2838558"/>
    <lineage>
        <taxon>Bacteria</taxon>
        <taxon>Bacillati</taxon>
        <taxon>Bacillota</taxon>
        <taxon>Clostridia</taxon>
        <taxon>Lachnospirales</taxon>
        <taxon>Lachnospiraceae</taxon>
        <taxon>Enterocloster</taxon>
    </lineage>
</organism>
<feature type="binding site" evidence="13">
    <location>
        <position position="410"/>
    </location>
    <ligand>
        <name>substrate</name>
    </ligand>
</feature>
<comment type="catalytic activity">
    <reaction evidence="11 13">
        <text>N(2)-acetyl-L-ornithine + L-glutamate = N-acetyl-L-glutamate + L-ornithine</text>
        <dbReference type="Rhea" id="RHEA:15349"/>
        <dbReference type="ChEBI" id="CHEBI:29985"/>
        <dbReference type="ChEBI" id="CHEBI:44337"/>
        <dbReference type="ChEBI" id="CHEBI:46911"/>
        <dbReference type="ChEBI" id="CHEBI:57805"/>
        <dbReference type="EC" id="2.3.1.35"/>
    </reaction>
</comment>
<accession>A0A9D2PRP1</accession>
<feature type="binding site" evidence="13">
    <location>
        <position position="405"/>
    </location>
    <ligand>
        <name>substrate</name>
    </ligand>
</feature>
<feature type="binding site" evidence="13">
    <location>
        <position position="156"/>
    </location>
    <ligand>
        <name>substrate</name>
    </ligand>
</feature>
<feature type="binding site" evidence="13">
    <location>
        <position position="182"/>
    </location>
    <ligand>
        <name>substrate</name>
    </ligand>
</feature>
<evidence type="ECO:0000256" key="11">
    <source>
        <dbReference type="ARBA" id="ARBA00049439"/>
    </source>
</evidence>
<comment type="caution">
    <text evidence="13">Lacks conserved residue(s) required for the propagation of feature annotation.</text>
</comment>
<dbReference type="NCBIfam" id="NF003802">
    <property type="entry name" value="PRK05388.1"/>
    <property type="match status" value="1"/>
</dbReference>
<dbReference type="FunFam" id="3.10.20.340:FF:000001">
    <property type="entry name" value="Arginine biosynthesis bifunctional protein ArgJ, chloroplastic"/>
    <property type="match status" value="1"/>
</dbReference>
<dbReference type="PANTHER" id="PTHR23100:SF0">
    <property type="entry name" value="ARGININE BIOSYNTHESIS BIFUNCTIONAL PROTEIN ARGJ, MITOCHONDRIAL"/>
    <property type="match status" value="1"/>
</dbReference>
<feature type="chain" id="PRO_5039766493" description="Arginine biosynthesis bifunctional protein ArgJ alpha chain" evidence="13">
    <location>
        <begin position="1"/>
        <end position="192"/>
    </location>
</feature>
<dbReference type="InterPro" id="IPR042195">
    <property type="entry name" value="ArgJ_beta_C"/>
</dbReference>
<feature type="site" description="Involved in the stabilization of negative charge on the oxyanion by the formation of the oxyanion hole" evidence="13">
    <location>
        <position position="117"/>
    </location>
</feature>
<dbReference type="FunFam" id="3.60.70.12:FF:000001">
    <property type="entry name" value="Arginine biosynthesis bifunctional protein ArgJ, chloroplastic"/>
    <property type="match status" value="1"/>
</dbReference>
<dbReference type="GO" id="GO:0006526">
    <property type="term" value="P:L-arginine biosynthetic process"/>
    <property type="evidence" value="ECO:0007669"/>
    <property type="project" value="UniProtKB-UniRule"/>
</dbReference>
<dbReference type="InterPro" id="IPR016117">
    <property type="entry name" value="ArgJ-like_dom_sf"/>
</dbReference>
<comment type="subunit">
    <text evidence="3 13">Heterotetramer of two alpha and two beta chains.</text>
</comment>
<keyword evidence="5 13" id="KW-0028">Amino-acid biosynthesis</keyword>
<comment type="similarity">
    <text evidence="2 13">Belongs to the ArgJ family.</text>
</comment>
<dbReference type="Gene3D" id="3.30.2330.10">
    <property type="entry name" value="arginine biosynthesis bifunctional protein suprefamily"/>
    <property type="match status" value="1"/>
</dbReference>
<protein>
    <recommendedName>
        <fullName evidence="13">Arginine biosynthesis bifunctional protein ArgJ</fullName>
    </recommendedName>
    <domain>
        <recommendedName>
            <fullName evidence="13">Glutamate N-acetyltransferase</fullName>
            <ecNumber evidence="13">2.3.1.35</ecNumber>
        </recommendedName>
        <alternativeName>
            <fullName evidence="13">Ornithine acetyltransferase</fullName>
            <shortName evidence="13">OATase</shortName>
        </alternativeName>
        <alternativeName>
            <fullName evidence="13">Ornithine transacetylase</fullName>
        </alternativeName>
    </domain>
    <domain>
        <recommendedName>
            <fullName evidence="13">Amino-acid acetyltransferase</fullName>
            <ecNumber evidence="13">2.3.1.1</ecNumber>
        </recommendedName>
        <alternativeName>
            <fullName evidence="13">N-acetylglutamate synthase</fullName>
            <shortName evidence="13">AGSase</shortName>
        </alternativeName>
    </domain>
    <component>
        <recommendedName>
            <fullName evidence="13">Arginine biosynthesis bifunctional protein ArgJ alpha chain</fullName>
        </recommendedName>
    </component>
    <component>
        <recommendedName>
            <fullName evidence="13">Arginine biosynthesis bifunctional protein ArgJ beta chain</fullName>
        </recommendedName>
    </component>
</protein>
<evidence type="ECO:0000256" key="9">
    <source>
        <dbReference type="ARBA" id="ARBA00023315"/>
    </source>
</evidence>
<feature type="active site" description="Nucleophile" evidence="13">
    <location>
        <position position="193"/>
    </location>
</feature>
<evidence type="ECO:0000256" key="5">
    <source>
        <dbReference type="ARBA" id="ARBA00022605"/>
    </source>
</evidence>
<dbReference type="AlphaFoldDB" id="A0A9D2PRP1"/>
<dbReference type="GO" id="GO:0004358">
    <property type="term" value="F:L-glutamate N-acetyltransferase activity, acting on acetyl-L-ornithine as donor"/>
    <property type="evidence" value="ECO:0007669"/>
    <property type="project" value="UniProtKB-UniRule"/>
</dbReference>
<evidence type="ECO:0000256" key="2">
    <source>
        <dbReference type="ARBA" id="ARBA00006774"/>
    </source>
</evidence>
<reference evidence="14" key="2">
    <citation type="submission" date="2021-04" db="EMBL/GenBank/DDBJ databases">
        <authorList>
            <person name="Gilroy R."/>
        </authorList>
    </citation>
    <scope>NUCLEOTIDE SEQUENCE</scope>
    <source>
        <strain evidence="14">CHK198-12963</strain>
    </source>
</reference>
<dbReference type="GO" id="GO:0006592">
    <property type="term" value="P:ornithine biosynthetic process"/>
    <property type="evidence" value="ECO:0007669"/>
    <property type="project" value="TreeGrafter"/>
</dbReference>
<feature type="site" description="Involved in the stabilization of negative charge on the oxyanion by the formation of the oxyanion hole" evidence="13">
    <location>
        <position position="118"/>
    </location>
</feature>
<evidence type="ECO:0000256" key="3">
    <source>
        <dbReference type="ARBA" id="ARBA00011475"/>
    </source>
</evidence>
<keyword evidence="4 13" id="KW-0055">Arginine biosynthesis</keyword>
<evidence type="ECO:0000256" key="7">
    <source>
        <dbReference type="ARBA" id="ARBA00022813"/>
    </source>
</evidence>
<evidence type="ECO:0000256" key="8">
    <source>
        <dbReference type="ARBA" id="ARBA00023268"/>
    </source>
</evidence>
<evidence type="ECO:0000313" key="15">
    <source>
        <dbReference type="Proteomes" id="UP000823863"/>
    </source>
</evidence>
<dbReference type="EC" id="2.3.1.35" evidence="13"/>
<feature type="chain" id="PRO_5039766494" description="Arginine biosynthesis bifunctional protein ArgJ beta chain" evidence="13">
    <location>
        <begin position="193"/>
        <end position="410"/>
    </location>
</feature>
<reference evidence="14" key="1">
    <citation type="journal article" date="2021" name="PeerJ">
        <title>Extensive microbial diversity within the chicken gut microbiome revealed by metagenomics and culture.</title>
        <authorList>
            <person name="Gilroy R."/>
            <person name="Ravi A."/>
            <person name="Getino M."/>
            <person name="Pursley I."/>
            <person name="Horton D.L."/>
            <person name="Alikhan N.F."/>
            <person name="Baker D."/>
            <person name="Gharbi K."/>
            <person name="Hall N."/>
            <person name="Watson M."/>
            <person name="Adriaenssens E.M."/>
            <person name="Foster-Nyarko E."/>
            <person name="Jarju S."/>
            <person name="Secka A."/>
            <person name="Antonio M."/>
            <person name="Oren A."/>
            <person name="Chaudhuri R.R."/>
            <person name="La Ragione R."/>
            <person name="Hildebrand F."/>
            <person name="Pallen M.J."/>
        </authorList>
    </citation>
    <scope>NUCLEOTIDE SEQUENCE</scope>
    <source>
        <strain evidence="14">CHK198-12963</strain>
    </source>
</reference>
<dbReference type="HAMAP" id="MF_01106">
    <property type="entry name" value="ArgJ"/>
    <property type="match status" value="1"/>
</dbReference>
<evidence type="ECO:0000256" key="13">
    <source>
        <dbReference type="HAMAP-Rule" id="MF_01106"/>
    </source>
</evidence>
<comment type="caution">
    <text evidence="14">The sequence shown here is derived from an EMBL/GenBank/DDBJ whole genome shotgun (WGS) entry which is preliminary data.</text>
</comment>
<evidence type="ECO:0000256" key="4">
    <source>
        <dbReference type="ARBA" id="ARBA00022571"/>
    </source>
</evidence>
<dbReference type="GO" id="GO:0004042">
    <property type="term" value="F:L-glutamate N-acetyltransferase activity"/>
    <property type="evidence" value="ECO:0007669"/>
    <property type="project" value="UniProtKB-UniRule"/>
</dbReference>
<evidence type="ECO:0000256" key="12">
    <source>
        <dbReference type="ARBA" id="ARBA00054976"/>
    </source>
</evidence>
<comment type="function">
    <text evidence="12 13">Catalyzes two activities which are involved in the cyclic version of arginine biosynthesis: the synthesis of N-acetylglutamate from glutamate and acetyl-CoA as the acetyl donor, and of ornithine by transacetylation between N(2)-acetylornithine and glutamate.</text>
</comment>
<keyword evidence="13" id="KW-0963">Cytoplasm</keyword>
<evidence type="ECO:0000313" key="14">
    <source>
        <dbReference type="EMBL" id="HJC65864.1"/>
    </source>
</evidence>
<name>A0A9D2PRP1_9FIRM</name>